<dbReference type="Proteomes" id="UP001240236">
    <property type="component" value="Unassembled WGS sequence"/>
</dbReference>
<dbReference type="EMBL" id="JAUSUZ010000001">
    <property type="protein sequence ID" value="MDQ0369726.1"/>
    <property type="molecule type" value="Genomic_DNA"/>
</dbReference>
<name>A0AAE3W526_9ACTN</name>
<comment type="caution">
    <text evidence="1">The sequence shown here is derived from an EMBL/GenBank/DDBJ whole genome shotgun (WGS) entry which is preliminary data.</text>
</comment>
<reference evidence="1 2" key="1">
    <citation type="submission" date="2023-07" db="EMBL/GenBank/DDBJ databases">
        <title>Sequencing the genomes of 1000 actinobacteria strains.</title>
        <authorList>
            <person name="Klenk H.-P."/>
        </authorList>
    </citation>
    <scope>NUCLEOTIDE SEQUENCE [LARGE SCALE GENOMIC DNA]</scope>
    <source>
        <strain evidence="1 2">DSM 44709</strain>
    </source>
</reference>
<dbReference type="AlphaFoldDB" id="A0AAE3W526"/>
<protein>
    <submittedName>
        <fullName evidence="1">Uncharacterized protein</fullName>
    </submittedName>
</protein>
<proteinExistence type="predicted"/>
<sequence>MTGSPRPRLRPGDELTLKEQDYKFGVGQLMIIVEQILERVTLDGELWVRVRGLCRRAPTDAGAVREIYLRVSALPLRR</sequence>
<evidence type="ECO:0000313" key="2">
    <source>
        <dbReference type="Proteomes" id="UP001240236"/>
    </source>
</evidence>
<dbReference type="RefSeq" id="WP_307245156.1">
    <property type="nucleotide sequence ID" value="NZ_JAUSUZ010000001.1"/>
</dbReference>
<organism evidence="1 2">
    <name type="scientific">Catenuloplanes indicus</name>
    <dbReference type="NCBI Taxonomy" id="137267"/>
    <lineage>
        <taxon>Bacteria</taxon>
        <taxon>Bacillati</taxon>
        <taxon>Actinomycetota</taxon>
        <taxon>Actinomycetes</taxon>
        <taxon>Micromonosporales</taxon>
        <taxon>Micromonosporaceae</taxon>
        <taxon>Catenuloplanes</taxon>
    </lineage>
</organism>
<accession>A0AAE3W526</accession>
<keyword evidence="2" id="KW-1185">Reference proteome</keyword>
<evidence type="ECO:0000313" key="1">
    <source>
        <dbReference type="EMBL" id="MDQ0369726.1"/>
    </source>
</evidence>
<gene>
    <name evidence="1" type="ORF">J2S42_006395</name>
</gene>